<dbReference type="SMART" id="SM00233">
    <property type="entry name" value="PH"/>
    <property type="match status" value="1"/>
</dbReference>
<dbReference type="PANTHER" id="PTHR45924:SF2">
    <property type="entry name" value="FI17866P1"/>
    <property type="match status" value="1"/>
</dbReference>
<feature type="domain" description="DH" evidence="5">
    <location>
        <begin position="113"/>
        <end position="298"/>
    </location>
</feature>
<dbReference type="PROSITE" id="PS00741">
    <property type="entry name" value="DH_1"/>
    <property type="match status" value="1"/>
</dbReference>
<dbReference type="InterPro" id="IPR043324">
    <property type="entry name" value="PH_PLEKHG1_G2_G3"/>
</dbReference>
<evidence type="ECO:0000313" key="7">
    <source>
        <dbReference type="Proteomes" id="UP000031036"/>
    </source>
</evidence>
<accession>A0A0B2VE83</accession>
<dbReference type="Pfam" id="PF22697">
    <property type="entry name" value="SOS1_NGEF_PH"/>
    <property type="match status" value="1"/>
</dbReference>
<dbReference type="STRING" id="6265.A0A0B2VE83"/>
<dbReference type="InterPro" id="IPR055251">
    <property type="entry name" value="SOS1_NGEF_PH"/>
</dbReference>
<reference evidence="6 7" key="1">
    <citation type="submission" date="2014-11" db="EMBL/GenBank/DDBJ databases">
        <title>Genetic blueprint of the zoonotic pathogen Toxocara canis.</title>
        <authorList>
            <person name="Zhu X.-Q."/>
            <person name="Korhonen P.K."/>
            <person name="Cai H."/>
            <person name="Young N.D."/>
            <person name="Nejsum P."/>
            <person name="von Samson-Himmelstjerna G."/>
            <person name="Boag P.R."/>
            <person name="Tan P."/>
            <person name="Li Q."/>
            <person name="Min J."/>
            <person name="Yang Y."/>
            <person name="Wang X."/>
            <person name="Fang X."/>
            <person name="Hall R.S."/>
            <person name="Hofmann A."/>
            <person name="Sternberg P.W."/>
            <person name="Jex A.R."/>
            <person name="Gasser R.B."/>
        </authorList>
    </citation>
    <scope>NUCLEOTIDE SEQUENCE [LARGE SCALE GENOMIC DNA]</scope>
    <source>
        <strain evidence="6">PN_DK_2014</strain>
    </source>
</reference>
<dbReference type="Proteomes" id="UP000031036">
    <property type="component" value="Unassembled WGS sequence"/>
</dbReference>
<dbReference type="GO" id="GO:0035556">
    <property type="term" value="P:intracellular signal transduction"/>
    <property type="evidence" value="ECO:0007669"/>
    <property type="project" value="InterPro"/>
</dbReference>
<dbReference type="InterPro" id="IPR001331">
    <property type="entry name" value="GDS_CDC24_CS"/>
</dbReference>
<keyword evidence="2" id="KW-0344">Guanine-nucleotide releasing factor</keyword>
<feature type="region of interest" description="Disordered" evidence="3">
    <location>
        <begin position="59"/>
        <end position="84"/>
    </location>
</feature>
<feature type="region of interest" description="Disordered" evidence="3">
    <location>
        <begin position="480"/>
        <end position="507"/>
    </location>
</feature>
<dbReference type="OrthoDB" id="1594986at2759"/>
<proteinExistence type="predicted"/>
<feature type="region of interest" description="Disordered" evidence="3">
    <location>
        <begin position="722"/>
        <end position="745"/>
    </location>
</feature>
<comment type="caution">
    <text evidence="6">The sequence shown here is derived from an EMBL/GenBank/DDBJ whole genome shotgun (WGS) entry which is preliminary data.</text>
</comment>
<evidence type="ECO:0000256" key="1">
    <source>
        <dbReference type="ARBA" id="ARBA00022553"/>
    </source>
</evidence>
<dbReference type="Gene3D" id="2.30.29.30">
    <property type="entry name" value="Pleckstrin-homology domain (PH domain)/Phosphotyrosine-binding domain (PTB)"/>
    <property type="match status" value="1"/>
</dbReference>
<sequence>MVLLSRESEGIEIGGEEKNEHRMATVVEGRLAVSSNSKQLPDDDMESLQRLSFVSSSTGYSSARSSLRSSEIGDDSPSLQTRDPSVERRLLTREASLSEPRRQKLLKSGNATQLDRIAIELLETERCYVNDLNDIIQGYLNFFVDHREEFQMTVDDVSSTFGCIERIFLFNRRLYHQLDAALLNVALMARCFIENIDGFKDYVTYCTNYQKMVDTLSNLMKNSVVVETLALRQAILGHSLPLSAYLLKPVQRVLKYHLFMENILKHSAETRGLSDADRALITEALECLTAQAEKINEEKKRVEHWERVKELQNALHRWCSEGSEDLSKYGDLLLEGTFKLAGSKTNRQLFLFEEMLLIVKERNGALICKDYIMCSSIMLNESISADPLAFQVLSFDNPKIQYVFLSPNVEQKRQWMKELKRMMLDHYTVEIPERTKMLMLNMDTTTPRQLTTHTDREEAIAGVKATRRIPKYLEKRRKSVDANGIVRRSQRRERSSSKTRSLSKVSKASSTGSLIPVLSAVNIGVNTKEVATCTCSPDTPSTSGLVPKAAVNHALSSSLVTFGVADHSIAPSSLSNLFSRRKSHDNSRSKLFNAKKKSALLPPVPTGVVHENTACSNHANGHVCRKNQDPETTRCTCNIVGPVSPLSSNSRSTLFESSSISSNSNPANSERIEKTFAELCKELNLLMSSPECAEEPNPAAVVARKHSCEMRQQAAATRLNAFVSEEEDSDHLKRGRSKSLGKLDDISSAPSVDSALAAAVADQSIETFIVEPLESNSEVFINGSAFAKILDEKMKGRKSDSEDEGDDDFPKGMNWTESPTIRDRSLLNSTNIPHRRRSSQVAEQVWRLRHKNGATKKIENCVDGKSFSSYTSSRAIPLRVTVTEYQTRKVSASSAIPPSCIKFARSDRRHSAGVHLARQRTPLTVEQCAQLDDVLLDPSLGVVKEMVKQIEEPARRVVTSTPKLLS</sequence>
<dbReference type="InterPro" id="IPR011993">
    <property type="entry name" value="PH-like_dom_sf"/>
</dbReference>
<feature type="compositionally biased region" description="Low complexity" evidence="3">
    <location>
        <begin position="498"/>
        <end position="507"/>
    </location>
</feature>
<dbReference type="InterPro" id="IPR001849">
    <property type="entry name" value="PH_domain"/>
</dbReference>
<dbReference type="Pfam" id="PF00621">
    <property type="entry name" value="RhoGEF"/>
    <property type="match status" value="1"/>
</dbReference>
<dbReference type="EMBL" id="JPKZ01001875">
    <property type="protein sequence ID" value="KHN79717.1"/>
    <property type="molecule type" value="Genomic_DNA"/>
</dbReference>
<feature type="compositionally biased region" description="Low complexity" evidence="3">
    <location>
        <begin position="59"/>
        <end position="70"/>
    </location>
</feature>
<dbReference type="InterPro" id="IPR000219">
    <property type="entry name" value="DH_dom"/>
</dbReference>
<organism evidence="6 7">
    <name type="scientific">Toxocara canis</name>
    <name type="common">Canine roundworm</name>
    <dbReference type="NCBI Taxonomy" id="6265"/>
    <lineage>
        <taxon>Eukaryota</taxon>
        <taxon>Metazoa</taxon>
        <taxon>Ecdysozoa</taxon>
        <taxon>Nematoda</taxon>
        <taxon>Chromadorea</taxon>
        <taxon>Rhabditida</taxon>
        <taxon>Spirurina</taxon>
        <taxon>Ascaridomorpha</taxon>
        <taxon>Ascaridoidea</taxon>
        <taxon>Toxocaridae</taxon>
        <taxon>Toxocara</taxon>
    </lineage>
</organism>
<keyword evidence="1" id="KW-0597">Phosphoprotein</keyword>
<dbReference type="SUPFAM" id="SSF48065">
    <property type="entry name" value="DBL homology domain (DH-domain)"/>
    <property type="match status" value="1"/>
</dbReference>
<dbReference type="SUPFAM" id="SSF50729">
    <property type="entry name" value="PH domain-like"/>
    <property type="match status" value="1"/>
</dbReference>
<dbReference type="Gene3D" id="1.20.900.10">
    <property type="entry name" value="Dbl homology (DH) domain"/>
    <property type="match status" value="1"/>
</dbReference>
<keyword evidence="7" id="KW-1185">Reference proteome</keyword>
<dbReference type="GO" id="GO:0005085">
    <property type="term" value="F:guanyl-nucleotide exchange factor activity"/>
    <property type="evidence" value="ECO:0007669"/>
    <property type="project" value="UniProtKB-KW"/>
</dbReference>
<dbReference type="CDD" id="cd13243">
    <property type="entry name" value="PH_PLEKHG1_G2_G3"/>
    <property type="match status" value="1"/>
</dbReference>
<dbReference type="SMART" id="SM00325">
    <property type="entry name" value="RhoGEF"/>
    <property type="match status" value="1"/>
</dbReference>
<protein>
    <submittedName>
        <fullName evidence="6">Pleckstrin homology domain-containing family G member 1</fullName>
    </submittedName>
</protein>
<dbReference type="PROSITE" id="PS50010">
    <property type="entry name" value="DH_2"/>
    <property type="match status" value="1"/>
</dbReference>
<name>A0A0B2VE83_TOXCA</name>
<feature type="domain" description="PH" evidence="4">
    <location>
        <begin position="325"/>
        <end position="424"/>
    </location>
</feature>
<dbReference type="PROSITE" id="PS50003">
    <property type="entry name" value="PH_DOMAIN"/>
    <property type="match status" value="1"/>
</dbReference>
<dbReference type="CDD" id="cd00160">
    <property type="entry name" value="RhoGEF"/>
    <property type="match status" value="1"/>
</dbReference>
<dbReference type="PANTHER" id="PTHR45924">
    <property type="entry name" value="FI17866P1"/>
    <property type="match status" value="1"/>
</dbReference>
<evidence type="ECO:0000259" key="5">
    <source>
        <dbReference type="PROSITE" id="PS50010"/>
    </source>
</evidence>
<dbReference type="InterPro" id="IPR035899">
    <property type="entry name" value="DBL_dom_sf"/>
</dbReference>
<evidence type="ECO:0000256" key="2">
    <source>
        <dbReference type="ARBA" id="ARBA00022658"/>
    </source>
</evidence>
<dbReference type="AlphaFoldDB" id="A0A0B2VE83"/>
<feature type="region of interest" description="Disordered" evidence="3">
    <location>
        <begin position="793"/>
        <end position="817"/>
    </location>
</feature>
<dbReference type="GO" id="GO:0031267">
    <property type="term" value="F:small GTPase binding"/>
    <property type="evidence" value="ECO:0007669"/>
    <property type="project" value="TreeGrafter"/>
</dbReference>
<gene>
    <name evidence="6" type="primary">PLEKHG1</name>
    <name evidence="6" type="ORF">Tcan_14627</name>
</gene>
<evidence type="ECO:0000313" key="6">
    <source>
        <dbReference type="EMBL" id="KHN79717.1"/>
    </source>
</evidence>
<evidence type="ECO:0000259" key="4">
    <source>
        <dbReference type="PROSITE" id="PS50003"/>
    </source>
</evidence>
<evidence type="ECO:0000256" key="3">
    <source>
        <dbReference type="SAM" id="MobiDB-lite"/>
    </source>
</evidence>